<dbReference type="EMBL" id="JAQOUE010000001">
    <property type="protein sequence ID" value="MDT7042632.1"/>
    <property type="molecule type" value="Genomic_DNA"/>
</dbReference>
<proteinExistence type="predicted"/>
<dbReference type="InterPro" id="IPR003695">
    <property type="entry name" value="Ppx_GppA_N"/>
</dbReference>
<dbReference type="PANTHER" id="PTHR30005">
    <property type="entry name" value="EXOPOLYPHOSPHATASE"/>
    <property type="match status" value="1"/>
</dbReference>
<dbReference type="CDD" id="cd24054">
    <property type="entry name" value="ASKHA_NBD_AaPPX-GppA_MtPPX2-like"/>
    <property type="match status" value="1"/>
</dbReference>
<comment type="caution">
    <text evidence="2">The sequence shown here is derived from an EMBL/GenBank/DDBJ whole genome shotgun (WGS) entry which is preliminary data.</text>
</comment>
<reference evidence="2 3" key="1">
    <citation type="journal article" date="2023" name="ISME J.">
        <title>Cultivation and genomic characterization of novel and ubiquitous marine nitrite-oxidizing bacteria from the Nitrospirales.</title>
        <authorList>
            <person name="Mueller A.J."/>
            <person name="Daebeler A."/>
            <person name="Herbold C.W."/>
            <person name="Kirkegaard R.H."/>
            <person name="Daims H."/>
        </authorList>
    </citation>
    <scope>NUCLEOTIDE SEQUENCE [LARGE SCALE GENOMIC DNA]</scope>
    <source>
        <strain evidence="2 3">EB</strain>
    </source>
</reference>
<dbReference type="InterPro" id="IPR043129">
    <property type="entry name" value="ATPase_NBD"/>
</dbReference>
<evidence type="ECO:0000259" key="1">
    <source>
        <dbReference type="Pfam" id="PF02541"/>
    </source>
</evidence>
<dbReference type="PANTHER" id="PTHR30005:SF0">
    <property type="entry name" value="RETROGRADE REGULATION PROTEIN 2"/>
    <property type="match status" value="1"/>
</dbReference>
<dbReference type="Proteomes" id="UP001250932">
    <property type="component" value="Unassembled WGS sequence"/>
</dbReference>
<dbReference type="InterPro" id="IPR050273">
    <property type="entry name" value="GppA/Ppx_hydrolase"/>
</dbReference>
<feature type="domain" description="Ppx/GppA phosphatase N-terminal" evidence="1">
    <location>
        <begin position="26"/>
        <end position="304"/>
    </location>
</feature>
<dbReference type="RefSeq" id="WP_313833068.1">
    <property type="nucleotide sequence ID" value="NZ_JAQOUE010000001.1"/>
</dbReference>
<organism evidence="2 3">
    <name type="scientific">Candidatus Nitronereus thalassa</name>
    <dbReference type="NCBI Taxonomy" id="3020898"/>
    <lineage>
        <taxon>Bacteria</taxon>
        <taxon>Pseudomonadati</taxon>
        <taxon>Nitrospirota</taxon>
        <taxon>Nitrospiria</taxon>
        <taxon>Nitrospirales</taxon>
        <taxon>Nitrospiraceae</taxon>
        <taxon>Candidatus Nitronereus</taxon>
    </lineage>
</organism>
<evidence type="ECO:0000313" key="3">
    <source>
        <dbReference type="Proteomes" id="UP001250932"/>
    </source>
</evidence>
<sequence>MRVASIDIGTLTCRLLIGDVEGPGPVKPVFSGRKILRLGEGVDETKRLKPEAMTRVVEAIKEWHGVIKQHDVGASIAVATSAVREARNREEFLRRVKQEAGIEVEVIDGQEEARRTLLGLRSGLPTSVGDILGLDIGGGSTEFIVDRQGQEVQTISIDMGVVRLSERVLKSDPPTTSEVHEAKQLIHSLTRKALGALGDTSGLTFVGTAGTITSLAAIAQGLTIYDPDRVHNYSLKLETIKNLERTILPRKQSERTGIPGLEKGREEVIAAGTLILRCVMEELDQDQCLVSEYGLREGVLVNLARQNTIY</sequence>
<dbReference type="Gene3D" id="3.30.420.150">
    <property type="entry name" value="Exopolyphosphatase. Domain 2"/>
    <property type="match status" value="1"/>
</dbReference>
<dbReference type="Gene3D" id="3.30.420.40">
    <property type="match status" value="1"/>
</dbReference>
<evidence type="ECO:0000313" key="2">
    <source>
        <dbReference type="EMBL" id="MDT7042632.1"/>
    </source>
</evidence>
<dbReference type="SUPFAM" id="SSF53067">
    <property type="entry name" value="Actin-like ATPase domain"/>
    <property type="match status" value="2"/>
</dbReference>
<dbReference type="Pfam" id="PF02541">
    <property type="entry name" value="Ppx-GppA"/>
    <property type="match status" value="1"/>
</dbReference>
<name>A0ABU3K8D9_9BACT</name>
<protein>
    <submittedName>
        <fullName evidence="2">Ppx/GppA phosphatase family protein</fullName>
    </submittedName>
</protein>
<gene>
    <name evidence="2" type="ORF">PPG34_09740</name>
</gene>
<keyword evidence="3" id="KW-1185">Reference proteome</keyword>
<accession>A0ABU3K8D9</accession>